<keyword evidence="5 6" id="KW-0472">Membrane</keyword>
<keyword evidence="2" id="KW-1003">Cell membrane</keyword>
<dbReference type="PANTHER" id="PTHR23513:SF6">
    <property type="entry name" value="MAJOR FACILITATOR SUPERFAMILY ASSOCIATED DOMAIN-CONTAINING PROTEIN"/>
    <property type="match status" value="1"/>
</dbReference>
<name>A0A939C3P0_9ACTN</name>
<evidence type="ECO:0000256" key="5">
    <source>
        <dbReference type="ARBA" id="ARBA00023136"/>
    </source>
</evidence>
<dbReference type="AlphaFoldDB" id="A0A939C3P0"/>
<dbReference type="RefSeq" id="WP_306825948.1">
    <property type="nucleotide sequence ID" value="NZ_BAAAPV010000001.1"/>
</dbReference>
<gene>
    <name evidence="7" type="ORF">JL107_12380</name>
</gene>
<feature type="transmembrane region" description="Helical" evidence="6">
    <location>
        <begin position="271"/>
        <end position="291"/>
    </location>
</feature>
<feature type="transmembrane region" description="Helical" evidence="6">
    <location>
        <begin position="180"/>
        <end position="199"/>
    </location>
</feature>
<feature type="transmembrane region" description="Helical" evidence="6">
    <location>
        <begin position="365"/>
        <end position="385"/>
    </location>
</feature>
<keyword evidence="3 6" id="KW-0812">Transmembrane</keyword>
<evidence type="ECO:0000256" key="2">
    <source>
        <dbReference type="ARBA" id="ARBA00022475"/>
    </source>
</evidence>
<comment type="subcellular location">
    <subcellularLocation>
        <location evidence="1">Cell membrane</location>
        <topology evidence="1">Multi-pass membrane protein</topology>
    </subcellularLocation>
</comment>
<dbReference type="PANTHER" id="PTHR23513">
    <property type="entry name" value="INTEGRAL MEMBRANE EFFLUX PROTEIN-RELATED"/>
    <property type="match status" value="1"/>
</dbReference>
<evidence type="ECO:0000256" key="4">
    <source>
        <dbReference type="ARBA" id="ARBA00022989"/>
    </source>
</evidence>
<dbReference type="CDD" id="cd06173">
    <property type="entry name" value="MFS_MefA_like"/>
    <property type="match status" value="1"/>
</dbReference>
<dbReference type="GO" id="GO:0005886">
    <property type="term" value="C:plasma membrane"/>
    <property type="evidence" value="ECO:0007669"/>
    <property type="project" value="UniProtKB-SubCell"/>
</dbReference>
<organism evidence="7 8">
    <name type="scientific">Nakamurella flavida</name>
    <dbReference type="NCBI Taxonomy" id="363630"/>
    <lineage>
        <taxon>Bacteria</taxon>
        <taxon>Bacillati</taxon>
        <taxon>Actinomycetota</taxon>
        <taxon>Actinomycetes</taxon>
        <taxon>Nakamurellales</taxon>
        <taxon>Nakamurellaceae</taxon>
        <taxon>Nakamurella</taxon>
    </lineage>
</organism>
<evidence type="ECO:0000256" key="1">
    <source>
        <dbReference type="ARBA" id="ARBA00004651"/>
    </source>
</evidence>
<dbReference type="InterPro" id="IPR036259">
    <property type="entry name" value="MFS_trans_sf"/>
</dbReference>
<feature type="transmembrane region" description="Helical" evidence="6">
    <location>
        <begin position="56"/>
        <end position="75"/>
    </location>
</feature>
<feature type="transmembrane region" description="Helical" evidence="6">
    <location>
        <begin position="236"/>
        <end position="259"/>
    </location>
</feature>
<accession>A0A939C3P0</accession>
<dbReference type="SUPFAM" id="SSF103473">
    <property type="entry name" value="MFS general substrate transporter"/>
    <property type="match status" value="1"/>
</dbReference>
<feature type="transmembrane region" description="Helical" evidence="6">
    <location>
        <begin position="391"/>
        <end position="412"/>
    </location>
</feature>
<keyword evidence="8" id="KW-1185">Reference proteome</keyword>
<dbReference type="Proteomes" id="UP000663801">
    <property type="component" value="Unassembled WGS sequence"/>
</dbReference>
<dbReference type="GO" id="GO:0022857">
    <property type="term" value="F:transmembrane transporter activity"/>
    <property type="evidence" value="ECO:0007669"/>
    <property type="project" value="InterPro"/>
</dbReference>
<protein>
    <submittedName>
        <fullName evidence="7">MFS transporter</fullName>
    </submittedName>
</protein>
<dbReference type="Gene3D" id="1.20.1250.20">
    <property type="entry name" value="MFS general substrate transporter like domains"/>
    <property type="match status" value="1"/>
</dbReference>
<evidence type="ECO:0000256" key="3">
    <source>
        <dbReference type="ARBA" id="ARBA00022692"/>
    </source>
</evidence>
<dbReference type="InterPro" id="IPR011701">
    <property type="entry name" value="MFS"/>
</dbReference>
<evidence type="ECO:0000256" key="6">
    <source>
        <dbReference type="SAM" id="Phobius"/>
    </source>
</evidence>
<feature type="transmembrane region" description="Helical" evidence="6">
    <location>
        <begin position="303"/>
        <end position="321"/>
    </location>
</feature>
<keyword evidence="4 6" id="KW-1133">Transmembrane helix</keyword>
<feature type="transmembrane region" description="Helical" evidence="6">
    <location>
        <begin position="327"/>
        <end position="344"/>
    </location>
</feature>
<proteinExistence type="predicted"/>
<evidence type="ECO:0000313" key="8">
    <source>
        <dbReference type="Proteomes" id="UP000663801"/>
    </source>
</evidence>
<sequence>MSAGEPAVPQDGSATGSLPRPFRRLVWAWSSSLTGDGLRVVAVPLAAVAIDPSPGAVALVAAASSLPWLLVAVPAGALVDRWNPIRVMAAAHVVRAALAVVLAVLLFLDHASIPALCVFAFAMTAAETFTDGAAQSLMVRLVPGRALERANSRFVTTETLALDLAGPVLAGVLVAVAPGLALAVCGGCFLLAAVFVGLVRPGTEAMAPVAPGTPQAGLSTWGRIRQGMSVLWRDRVLRVLVVTVAVLALANGTTDAVLVLYGTQTLGFSELFYPSLLVAYSIGTLTAAQLVPRVVERYRGGPVMLLALIAMGVVFVLLGLFPGMAQALLLYAALGVAQGSWNVLSATRRQRRTPLDLIARVSSAFRVLAWGALPAGAALGGFVAHEVSVPAVFVVAGVIVLLLGAVVGRSFLEVERARLSTPPG</sequence>
<evidence type="ECO:0000313" key="7">
    <source>
        <dbReference type="EMBL" id="MBM9477241.1"/>
    </source>
</evidence>
<dbReference type="Pfam" id="PF07690">
    <property type="entry name" value="MFS_1"/>
    <property type="match status" value="1"/>
</dbReference>
<comment type="caution">
    <text evidence="7">The sequence shown here is derived from an EMBL/GenBank/DDBJ whole genome shotgun (WGS) entry which is preliminary data.</text>
</comment>
<dbReference type="EMBL" id="JAERWL010000009">
    <property type="protein sequence ID" value="MBM9477241.1"/>
    <property type="molecule type" value="Genomic_DNA"/>
</dbReference>
<reference evidence="7" key="1">
    <citation type="submission" date="2021-01" db="EMBL/GenBank/DDBJ databases">
        <title>KCTC 19127 draft genome.</title>
        <authorList>
            <person name="An D."/>
        </authorList>
    </citation>
    <scope>NUCLEOTIDE SEQUENCE</scope>
    <source>
        <strain evidence="7">KCTC 19127</strain>
    </source>
</reference>